<evidence type="ECO:0000313" key="3">
    <source>
        <dbReference type="EMBL" id="KAF4074699.1"/>
    </source>
</evidence>
<keyword evidence="1" id="KW-1133">Transmembrane helix</keyword>
<feature type="chain" id="PRO_5029573043" evidence="2">
    <location>
        <begin position="24"/>
        <end position="64"/>
    </location>
</feature>
<sequence>MMPGLRVYALAFFTLIFVAEAMANERPYAVLQNQNLVLLIGVLSVLLVAVLVMAVCVYKPLRTR</sequence>
<evidence type="ECO:0000256" key="1">
    <source>
        <dbReference type="SAM" id="Phobius"/>
    </source>
</evidence>
<feature type="transmembrane region" description="Helical" evidence="1">
    <location>
        <begin position="39"/>
        <end position="58"/>
    </location>
</feature>
<dbReference type="EMBL" id="JAAGNN010000022">
    <property type="protein sequence ID" value="KAF4074699.1"/>
    <property type="molecule type" value="Genomic_DNA"/>
</dbReference>
<protein>
    <submittedName>
        <fullName evidence="3">Uncharacterized protein</fullName>
    </submittedName>
</protein>
<dbReference type="AlphaFoldDB" id="A0A7J5ZYE6"/>
<evidence type="ECO:0000256" key="2">
    <source>
        <dbReference type="SAM" id="SignalP"/>
    </source>
</evidence>
<feature type="signal peptide" evidence="2">
    <location>
        <begin position="1"/>
        <end position="23"/>
    </location>
</feature>
<proteinExistence type="predicted"/>
<name>A0A7J5ZYE6_AMEME</name>
<keyword evidence="1" id="KW-0812">Transmembrane</keyword>
<comment type="caution">
    <text evidence="3">The sequence shown here is derived from an EMBL/GenBank/DDBJ whole genome shotgun (WGS) entry which is preliminary data.</text>
</comment>
<keyword evidence="2" id="KW-0732">Signal</keyword>
<organism evidence="3 4">
    <name type="scientific">Ameiurus melas</name>
    <name type="common">Black bullhead</name>
    <name type="synonym">Silurus melas</name>
    <dbReference type="NCBI Taxonomy" id="219545"/>
    <lineage>
        <taxon>Eukaryota</taxon>
        <taxon>Metazoa</taxon>
        <taxon>Chordata</taxon>
        <taxon>Craniata</taxon>
        <taxon>Vertebrata</taxon>
        <taxon>Euteleostomi</taxon>
        <taxon>Actinopterygii</taxon>
        <taxon>Neopterygii</taxon>
        <taxon>Teleostei</taxon>
        <taxon>Ostariophysi</taxon>
        <taxon>Siluriformes</taxon>
        <taxon>Ictaluridae</taxon>
        <taxon>Ameiurus</taxon>
    </lineage>
</organism>
<keyword evidence="4" id="KW-1185">Reference proteome</keyword>
<reference evidence="3 4" key="1">
    <citation type="submission" date="2020-02" db="EMBL/GenBank/DDBJ databases">
        <title>A chromosome-scale genome assembly of the black bullhead catfish (Ameiurus melas).</title>
        <authorList>
            <person name="Wen M."/>
            <person name="Zham M."/>
            <person name="Cabau C."/>
            <person name="Klopp C."/>
            <person name="Donnadieu C."/>
            <person name="Roques C."/>
            <person name="Bouchez O."/>
            <person name="Lampietro C."/>
            <person name="Jouanno E."/>
            <person name="Herpin A."/>
            <person name="Louis A."/>
            <person name="Berthelot C."/>
            <person name="Parey E."/>
            <person name="Roest-Crollius H."/>
            <person name="Braasch I."/>
            <person name="Postlethwait J."/>
            <person name="Robinson-Rechavi M."/>
            <person name="Echchiki A."/>
            <person name="Begum T."/>
            <person name="Montfort J."/>
            <person name="Schartl M."/>
            <person name="Bobe J."/>
            <person name="Guiguen Y."/>
        </authorList>
    </citation>
    <scope>NUCLEOTIDE SEQUENCE [LARGE SCALE GENOMIC DNA]</scope>
    <source>
        <strain evidence="3">M_S1</strain>
        <tissue evidence="3">Blood</tissue>
    </source>
</reference>
<gene>
    <name evidence="3" type="ORF">AMELA_G00242380</name>
</gene>
<accession>A0A7J5ZYE6</accession>
<dbReference type="Proteomes" id="UP000593565">
    <property type="component" value="Unassembled WGS sequence"/>
</dbReference>
<keyword evidence="1" id="KW-0472">Membrane</keyword>
<evidence type="ECO:0000313" key="4">
    <source>
        <dbReference type="Proteomes" id="UP000593565"/>
    </source>
</evidence>